<evidence type="ECO:0000256" key="1">
    <source>
        <dbReference type="SAM" id="MobiDB-lite"/>
    </source>
</evidence>
<evidence type="ECO:0000313" key="3">
    <source>
        <dbReference type="Proteomes" id="UP001201873"/>
    </source>
</evidence>
<dbReference type="EMBL" id="JALKFT010000107">
    <property type="protein sequence ID" value="MCK9879155.1"/>
    <property type="molecule type" value="Genomic_DNA"/>
</dbReference>
<comment type="caution">
    <text evidence="2">The sequence shown here is derived from an EMBL/GenBank/DDBJ whole genome shotgun (WGS) entry which is preliminary data.</text>
</comment>
<gene>
    <name evidence="2" type="ORF">MXD59_25960</name>
</gene>
<accession>A0ABT0K5U7</accession>
<feature type="compositionally biased region" description="Pro residues" evidence="1">
    <location>
        <begin position="16"/>
        <end position="27"/>
    </location>
</feature>
<proteinExistence type="predicted"/>
<dbReference type="Proteomes" id="UP001201873">
    <property type="component" value="Unassembled WGS sequence"/>
</dbReference>
<protein>
    <submittedName>
        <fullName evidence="2">Uncharacterized protein</fullName>
    </submittedName>
</protein>
<evidence type="ECO:0000313" key="2">
    <source>
        <dbReference type="EMBL" id="MCK9879155.1"/>
    </source>
</evidence>
<keyword evidence="3" id="KW-1185">Reference proteome</keyword>
<reference evidence="2 3" key="1">
    <citation type="submission" date="2022-04" db="EMBL/GenBank/DDBJ databases">
        <title>Genome diversity in the genus Frankia.</title>
        <authorList>
            <person name="Carlos-Shanley C."/>
            <person name="Hahn D."/>
        </authorList>
    </citation>
    <scope>NUCLEOTIDE SEQUENCE [LARGE SCALE GENOMIC DNA]</scope>
    <source>
        <strain evidence="2 3">Ag45/Mut15</strain>
    </source>
</reference>
<feature type="non-terminal residue" evidence="2">
    <location>
        <position position="1"/>
    </location>
</feature>
<feature type="region of interest" description="Disordered" evidence="1">
    <location>
        <begin position="1"/>
        <end position="45"/>
    </location>
</feature>
<sequence length="212" mass="22271">TSDGRLLVLTDGTGTTPPPAVPGPPPAAHNNPKSDVPATPTESAEPTLWSTAVPTGENLITDLLDASPALTRTLLADLRVDALNKNPADIMESHKIRRDLFDRAVAHPLSDEKDVALVLSAADGAIQKEFGSCITLDNLDKIDTPKEHTPHFTVAPGCAVRLANIILARGAANNPLPGAVRALIDRWILAGPAGTALTSGFHRGDRLLGCRE</sequence>
<name>A0ABT0K5U7_9ACTN</name>
<organism evidence="2 3">
    <name type="scientific">Frankia umida</name>
    <dbReference type="NCBI Taxonomy" id="573489"/>
    <lineage>
        <taxon>Bacteria</taxon>
        <taxon>Bacillati</taxon>
        <taxon>Actinomycetota</taxon>
        <taxon>Actinomycetes</taxon>
        <taxon>Frankiales</taxon>
        <taxon>Frankiaceae</taxon>
        <taxon>Frankia</taxon>
    </lineage>
</organism>